<accession>A0A2A5QP93</accession>
<dbReference type="OrthoDB" id="197841at2157"/>
<sequence>MSGFDVVGCNQCSNLWILETHDRKTNYAARCPTCGHDHKTSRLKALDHHETADGAAELRARRLANRQGATDEYNEILSEFGSFQSQREEVEFRTASMTTDADKMDLKPIGSDRYADLAEHTFAAEDAKFSQWADEYSGIGENVFADQVSLENSEHGICREYVDETLEGWADRPDRESHIRGAVTVTETKPASAIATIELDATPITDVWADLFGESEFQQALATAIGDRFGGMGTDECYNALRDAGVPFWLRTPIATAVAGQTKSIWQLVSELIPEMATNPLTAVEDLLTVASLFDALEDAPTVGVIVRDSFVDPEQIRRDQRIDICDLLGVLASALDVRVIGSPTTLQRFADRHRSDLDGFSEWCNQDRRSERVEETANAARRVLDPDGRKVQILRQLAAQPDDVLARADIEADHDVTSGRISQLIRNDENSLIELGLVTTYGPDGSQMVSLQAAGRLALEKILAESGRQANINDLEFFSGNSSTKCRVTPQEGVGGEDGEADQPPGERPYRTEYASPSTHHAAAACARSGAVTVVRGDIEDENGRNGKVRLVSYDDERDEAVVAVRAAEPLPYTTTLAAALASEEFLDRALPVDRLGDITEPPSLLRDVRNIGGLSAHAASDPQKLRDNLVEWGRQVQDMTTALRNEDYQDRDRFRASIIRSAHGLAGSIVHLLETVGVDLVREIRVPGGRNLETQLRPLAKSIGISAAIQSEYRKFAPYRQLFDVPNCDRPPVAASIDAEMPTGELIGSFVIRGPDVHRFREDLEHFLEAPRETLEDAPPFSIDIRVRDPKRADFGRMTARILREKNIGLTDRAVSILHALVATPHDAAHALQRRLGSEDDPRRIRPDELRVALRGVDADALVPDLPRSVGKLLSILLEADEPLSQKQLADLADVTARTVRNHADRLTALSLVSHSREGWRLSISFPTRSERHEPVVPTLTTDDGRLLDTTDPLLESMLPPDRYADPDDPAGGVLYWPQDPWALLEIGEFQPWMTVAIRLMGDEAEEKPEKRVSMGPTVTQQPITQAAAD</sequence>
<comment type="caution">
    <text evidence="3">The sequence shown here is derived from an EMBL/GenBank/DDBJ whole genome shotgun (WGS) entry which is preliminary data.</text>
</comment>
<dbReference type="InterPro" id="IPR036388">
    <property type="entry name" value="WH-like_DNA-bd_sf"/>
</dbReference>
<dbReference type="EMBL" id="NXNI01000003">
    <property type="protein sequence ID" value="PCR88671.1"/>
    <property type="molecule type" value="Genomic_DNA"/>
</dbReference>
<feature type="region of interest" description="Disordered" evidence="1">
    <location>
        <begin position="1008"/>
        <end position="1032"/>
    </location>
</feature>
<feature type="compositionally biased region" description="Polar residues" evidence="1">
    <location>
        <begin position="1019"/>
        <end position="1032"/>
    </location>
</feature>
<evidence type="ECO:0000256" key="1">
    <source>
        <dbReference type="SAM" id="MobiDB-lite"/>
    </source>
</evidence>
<feature type="region of interest" description="Disordered" evidence="1">
    <location>
        <begin position="490"/>
        <end position="509"/>
    </location>
</feature>
<dbReference type="SUPFAM" id="SSF46785">
    <property type="entry name" value="Winged helix' DNA-binding domain"/>
    <property type="match status" value="1"/>
</dbReference>
<reference evidence="3 4" key="1">
    <citation type="submission" date="2017-09" db="EMBL/GenBank/DDBJ databases">
        <title>Genome sequences of Natrinema ejinorence JCM 13890T.</title>
        <authorList>
            <person name="Roh S.W."/>
            <person name="Kim Y.B."/>
            <person name="Kim J.Y."/>
        </authorList>
    </citation>
    <scope>NUCLEOTIDE SEQUENCE [LARGE SCALE GENOMIC DNA]</scope>
    <source>
        <strain evidence="3 4">JCM 13890</strain>
    </source>
</reference>
<protein>
    <submittedName>
        <fullName evidence="3">Helix-turn-helix domain-containing protein</fullName>
    </submittedName>
</protein>
<feature type="domain" description="DUF5817" evidence="2">
    <location>
        <begin position="4"/>
        <end position="64"/>
    </location>
</feature>
<dbReference type="InterPro" id="IPR043855">
    <property type="entry name" value="DUF5817"/>
</dbReference>
<evidence type="ECO:0000313" key="3">
    <source>
        <dbReference type="EMBL" id="PCR88671.1"/>
    </source>
</evidence>
<dbReference type="Gene3D" id="1.10.10.10">
    <property type="entry name" value="Winged helix-like DNA-binding domain superfamily/Winged helix DNA-binding domain"/>
    <property type="match status" value="1"/>
</dbReference>
<dbReference type="Proteomes" id="UP000219689">
    <property type="component" value="Unassembled WGS sequence"/>
</dbReference>
<evidence type="ECO:0000259" key="2">
    <source>
        <dbReference type="Pfam" id="PF19134"/>
    </source>
</evidence>
<dbReference type="Pfam" id="PF19134">
    <property type="entry name" value="DUF5817"/>
    <property type="match status" value="1"/>
</dbReference>
<evidence type="ECO:0000313" key="4">
    <source>
        <dbReference type="Proteomes" id="UP000219689"/>
    </source>
</evidence>
<name>A0A2A5QP93_9EURY</name>
<gene>
    <name evidence="3" type="ORF">CP557_21825</name>
</gene>
<organism evidence="3 4">
    <name type="scientific">Natrinema ejinorense</name>
    <dbReference type="NCBI Taxonomy" id="373386"/>
    <lineage>
        <taxon>Archaea</taxon>
        <taxon>Methanobacteriati</taxon>
        <taxon>Methanobacteriota</taxon>
        <taxon>Stenosarchaea group</taxon>
        <taxon>Halobacteria</taxon>
        <taxon>Halobacteriales</taxon>
        <taxon>Natrialbaceae</taxon>
        <taxon>Natrinema</taxon>
    </lineage>
</organism>
<keyword evidence="4" id="KW-1185">Reference proteome</keyword>
<dbReference type="RefSeq" id="WP_097382138.1">
    <property type="nucleotide sequence ID" value="NZ_NXNI01000003.1"/>
</dbReference>
<dbReference type="InterPro" id="IPR036390">
    <property type="entry name" value="WH_DNA-bd_sf"/>
</dbReference>
<dbReference type="AlphaFoldDB" id="A0A2A5QP93"/>
<proteinExistence type="predicted"/>